<dbReference type="InterPro" id="IPR011250">
    <property type="entry name" value="OMP/PagP_B-barrel"/>
</dbReference>
<proteinExistence type="predicted"/>
<dbReference type="Gene3D" id="2.40.160.20">
    <property type="match status" value="1"/>
</dbReference>
<gene>
    <name evidence="1" type="ORF">NA8A_18120</name>
</gene>
<dbReference type="STRING" id="721133.SAMN05216176_112144"/>
<dbReference type="PATRIC" id="fig|1231190.3.peg.3745"/>
<dbReference type="eggNOG" id="COG2067">
    <property type="taxonomic scope" value="Bacteria"/>
</dbReference>
<evidence type="ECO:0000313" key="2">
    <source>
        <dbReference type="Proteomes" id="UP000007374"/>
    </source>
</evidence>
<evidence type="ECO:0008006" key="3">
    <source>
        <dbReference type="Google" id="ProtNLM"/>
    </source>
</evidence>
<comment type="caution">
    <text evidence="1">The sequence shown here is derived from an EMBL/GenBank/DDBJ whole genome shotgun (WGS) entry which is preliminary data.</text>
</comment>
<accession>K2P1A6</accession>
<dbReference type="SUPFAM" id="SSF56925">
    <property type="entry name" value="OMPA-like"/>
    <property type="match status" value="1"/>
</dbReference>
<dbReference type="AlphaFoldDB" id="K2P1A6"/>
<keyword evidence="2" id="KW-1185">Reference proteome</keyword>
<evidence type="ECO:0000313" key="1">
    <source>
        <dbReference type="EMBL" id="EKF41111.1"/>
    </source>
</evidence>
<sequence>MSRDIFLSKACLRVLHAANGRCFIRNGKAHSFAFMAQEIEMHCRVGLQSRFGDSGWQRTKAGLRRGALGVSLLSLSVGSALSADMGEDGTTPVPLEPDWVLQVTPYMWAAGMKGNISPFRRAPTIEVEKSFSDVMDDLNFGGFINVWARRDRFVFSADAMYVNLTESHVIGALPVIGPVPPIGADVDTAQFSATLQAGYRVYEAPDFTFDVLGGVRLWYLWNDVNVTFAGQSRSVSSEFGWVDPIVGARAFYRVNEKVSLMAQADIGGFGAGSDFTWQAMATVNYSFNDKLSISAGYKALSVDYDSDGHVFDTTLAGPVLGFTYRF</sequence>
<dbReference type="Proteomes" id="UP000007374">
    <property type="component" value="Unassembled WGS sequence"/>
</dbReference>
<protein>
    <recommendedName>
        <fullName evidence="3">Outer membrane protein beta-barrel domain-containing protein</fullName>
    </recommendedName>
</protein>
<name>K2P1A6_9HYPH</name>
<dbReference type="EMBL" id="AMSI01000013">
    <property type="protein sequence ID" value="EKF41111.1"/>
    <property type="molecule type" value="Genomic_DNA"/>
</dbReference>
<organism evidence="1 2">
    <name type="scientific">Nitratireductor indicus C115</name>
    <dbReference type="NCBI Taxonomy" id="1231190"/>
    <lineage>
        <taxon>Bacteria</taxon>
        <taxon>Pseudomonadati</taxon>
        <taxon>Pseudomonadota</taxon>
        <taxon>Alphaproteobacteria</taxon>
        <taxon>Hyphomicrobiales</taxon>
        <taxon>Phyllobacteriaceae</taxon>
        <taxon>Nitratireductor</taxon>
    </lineage>
</organism>
<reference evidence="1 2" key="1">
    <citation type="journal article" date="2012" name="J. Bacteriol.">
        <title>Genome Sequence of Nitratireductor indicus Type Strain C115.</title>
        <authorList>
            <person name="Lai Q."/>
            <person name="Li G."/>
            <person name="Yu Z."/>
            <person name="Shao Z."/>
        </authorList>
    </citation>
    <scope>NUCLEOTIDE SEQUENCE [LARGE SCALE GENOMIC DNA]</scope>
    <source>
        <strain evidence="1 2">C115</strain>
    </source>
</reference>